<dbReference type="Proteomes" id="UP000466848">
    <property type="component" value="Chromosome"/>
</dbReference>
<dbReference type="InterPro" id="IPR052179">
    <property type="entry name" value="DD-CPase-like"/>
</dbReference>
<dbReference type="PANTHER" id="PTHR34385:SF1">
    <property type="entry name" value="PEPTIDOGLYCAN L-ALANYL-D-GLUTAMATE ENDOPEPTIDASE CWLK"/>
    <property type="match status" value="1"/>
</dbReference>
<dbReference type="AlphaFoldDB" id="A0A858BT07"/>
<dbReference type="InterPro" id="IPR003709">
    <property type="entry name" value="VanY-like_core_dom"/>
</dbReference>
<gene>
    <name evidence="2" type="ORF">Ami103574_02980</name>
</gene>
<evidence type="ECO:0000313" key="2">
    <source>
        <dbReference type="EMBL" id="QIB68339.1"/>
    </source>
</evidence>
<dbReference type="InterPro" id="IPR009045">
    <property type="entry name" value="Zn_M74/Hedgehog-like"/>
</dbReference>
<sequence>MKMLVIPKKSINAGNLILVNAQYPYCSGNAESSLVPAHSKSSVLLERRAAVLLSKLMSSIEGWEQISAVSGWRSRAEQQDIYNQSLRDNGAAFTEQFVANPDHSEHQTGLAIDLGLRKPEIDFIRPDFPYSGICQTFREKAVAYGFIERYPNGKEAITGIAHEPWHFRYVGAPHAAIMTELGLTLEEYHAFLKQYPNGEKRFLYRTGNQNIEVAYVKTAAGADAEFEIEDDIPYSVSGNNADGFVLTKWRNCNDKG</sequence>
<dbReference type="Gene3D" id="3.30.1380.10">
    <property type="match status" value="1"/>
</dbReference>
<organism evidence="2 3">
    <name type="scientific">Aminipila butyrica</name>
    <dbReference type="NCBI Taxonomy" id="433296"/>
    <lineage>
        <taxon>Bacteria</taxon>
        <taxon>Bacillati</taxon>
        <taxon>Bacillota</taxon>
        <taxon>Clostridia</taxon>
        <taxon>Peptostreptococcales</taxon>
        <taxon>Anaerovoracaceae</taxon>
        <taxon>Aminipila</taxon>
    </lineage>
</organism>
<dbReference type="EMBL" id="CP048649">
    <property type="protein sequence ID" value="QIB68339.1"/>
    <property type="molecule type" value="Genomic_DNA"/>
</dbReference>
<dbReference type="CDD" id="cd14849">
    <property type="entry name" value="DD-dipeptidase_VanXYc"/>
    <property type="match status" value="1"/>
</dbReference>
<dbReference type="SUPFAM" id="SSF55166">
    <property type="entry name" value="Hedgehog/DD-peptidase"/>
    <property type="match status" value="1"/>
</dbReference>
<dbReference type="PANTHER" id="PTHR34385">
    <property type="entry name" value="D-ALANYL-D-ALANINE CARBOXYPEPTIDASE"/>
    <property type="match status" value="1"/>
</dbReference>
<feature type="domain" description="D-alanyl-D-alanine carboxypeptidase-like core" evidence="1">
    <location>
        <begin position="46"/>
        <end position="171"/>
    </location>
</feature>
<dbReference type="Pfam" id="PF02557">
    <property type="entry name" value="VanY"/>
    <property type="match status" value="1"/>
</dbReference>
<dbReference type="KEGG" id="abut:Ami103574_02980"/>
<protein>
    <submittedName>
        <fullName evidence="2">M15 family metallopeptidase</fullName>
    </submittedName>
</protein>
<dbReference type="Gene3D" id="3.30.200.180">
    <property type="match status" value="1"/>
</dbReference>
<dbReference type="GO" id="GO:0006508">
    <property type="term" value="P:proteolysis"/>
    <property type="evidence" value="ECO:0007669"/>
    <property type="project" value="InterPro"/>
</dbReference>
<name>A0A858BT07_9FIRM</name>
<proteinExistence type="predicted"/>
<reference evidence="2 3" key="1">
    <citation type="submission" date="2020-02" db="EMBL/GenBank/DDBJ databases">
        <authorList>
            <person name="Kim Y.B."/>
            <person name="Roh S.W."/>
        </authorList>
    </citation>
    <scope>NUCLEOTIDE SEQUENCE [LARGE SCALE GENOMIC DNA]</scope>
    <source>
        <strain evidence="2 3">DSM 103574</strain>
    </source>
</reference>
<accession>A0A858BT07</accession>
<evidence type="ECO:0000259" key="1">
    <source>
        <dbReference type="Pfam" id="PF02557"/>
    </source>
</evidence>
<keyword evidence="3" id="KW-1185">Reference proteome</keyword>
<evidence type="ECO:0000313" key="3">
    <source>
        <dbReference type="Proteomes" id="UP000466848"/>
    </source>
</evidence>
<dbReference type="GO" id="GO:0008233">
    <property type="term" value="F:peptidase activity"/>
    <property type="evidence" value="ECO:0007669"/>
    <property type="project" value="InterPro"/>
</dbReference>